<dbReference type="InterPro" id="IPR012286">
    <property type="entry name" value="Tetrahaem_cytochrome"/>
</dbReference>
<dbReference type="GO" id="GO:0046872">
    <property type="term" value="F:metal ion binding"/>
    <property type="evidence" value="ECO:0007669"/>
    <property type="project" value="UniProtKB-KW"/>
</dbReference>
<accession>A0A1Z3HMJ2</accession>
<dbReference type="OrthoDB" id="9814800at2"/>
<evidence type="ECO:0000256" key="4">
    <source>
        <dbReference type="ARBA" id="ARBA00022723"/>
    </source>
</evidence>
<keyword evidence="5" id="KW-0249">Electron transport</keyword>
<evidence type="ECO:0000256" key="7">
    <source>
        <dbReference type="SAM" id="MobiDB-lite"/>
    </source>
</evidence>
<evidence type="ECO:0000256" key="1">
    <source>
        <dbReference type="ARBA" id="ARBA00004196"/>
    </source>
</evidence>
<reference evidence="10 11" key="1">
    <citation type="journal article" date="2016" name="Biochim. Biophys. Acta">
        <title>Characterization of red-shifted phycobilisomes isolated from the chlorophyll f-containing cyanobacterium Halomicronema hongdechloris.</title>
        <authorList>
            <person name="Li Y."/>
            <person name="Lin Y."/>
            <person name="Garvey C.J."/>
            <person name="Birch D."/>
            <person name="Corkery R.W."/>
            <person name="Loughlin P.C."/>
            <person name="Scheer H."/>
            <person name="Willows R.D."/>
            <person name="Chen M."/>
        </authorList>
    </citation>
    <scope>NUCLEOTIDE SEQUENCE [LARGE SCALE GENOMIC DNA]</scope>
    <source>
        <strain evidence="10 11">C2206</strain>
    </source>
</reference>
<gene>
    <name evidence="10" type="ORF">XM38_024470</name>
</gene>
<keyword evidence="8" id="KW-1133">Transmembrane helix</keyword>
<feature type="domain" description="Tetrahaem cytochrome" evidence="9">
    <location>
        <begin position="53"/>
        <end position="137"/>
    </location>
</feature>
<dbReference type="Proteomes" id="UP000191901">
    <property type="component" value="Chromosome"/>
</dbReference>
<dbReference type="RefSeq" id="WP_088429929.1">
    <property type="nucleotide sequence ID" value="NZ_CP021983.2"/>
</dbReference>
<evidence type="ECO:0000256" key="8">
    <source>
        <dbReference type="SAM" id="Phobius"/>
    </source>
</evidence>
<evidence type="ECO:0000256" key="5">
    <source>
        <dbReference type="ARBA" id="ARBA00022982"/>
    </source>
</evidence>
<evidence type="ECO:0000256" key="3">
    <source>
        <dbReference type="ARBA" id="ARBA00022617"/>
    </source>
</evidence>
<dbReference type="Gene3D" id="3.90.10.10">
    <property type="entry name" value="Cytochrome C3"/>
    <property type="match status" value="1"/>
</dbReference>
<dbReference type="Pfam" id="PF14537">
    <property type="entry name" value="Cytochrom_c3_2"/>
    <property type="match status" value="1"/>
</dbReference>
<sequence length="215" mass="24001">MIWPGGRSIPWQSIVSLKGAIACACIALIGWFAAAFWLDQRQVFLPGQTSVGHHLFETSCNSCHEGFKPVSNDTCRRCHQAELAEDAHGTQKFMDPRWAEDLEKLAVLTCTTCHNEHVHMFDRGVHLQPDLCMTCHDGIITGELKSHDGFTPDGCWTAGCHNFHDHRSISTGFLRQNLDQPPMLPVQALPERTVSPSLETAPRPDLTSEFEELGR</sequence>
<name>A0A1Z3HMJ2_9CYAN</name>
<dbReference type="KEGG" id="hhg:XM38_024470"/>
<keyword evidence="8" id="KW-0812">Transmembrane</keyword>
<evidence type="ECO:0000259" key="9">
    <source>
        <dbReference type="Pfam" id="PF14537"/>
    </source>
</evidence>
<feature type="region of interest" description="Disordered" evidence="7">
    <location>
        <begin position="189"/>
        <end position="215"/>
    </location>
</feature>
<keyword evidence="4" id="KW-0479">Metal-binding</keyword>
<evidence type="ECO:0000313" key="11">
    <source>
        <dbReference type="Proteomes" id="UP000191901"/>
    </source>
</evidence>
<keyword evidence="8" id="KW-0472">Membrane</keyword>
<keyword evidence="11" id="KW-1185">Reference proteome</keyword>
<keyword evidence="2" id="KW-0813">Transport</keyword>
<evidence type="ECO:0000313" key="10">
    <source>
        <dbReference type="EMBL" id="ASC71495.1"/>
    </source>
</evidence>
<comment type="subcellular location">
    <subcellularLocation>
        <location evidence="1">Cell envelope</location>
    </subcellularLocation>
</comment>
<dbReference type="InterPro" id="IPR036280">
    <property type="entry name" value="Multihaem_cyt_sf"/>
</dbReference>
<keyword evidence="3" id="KW-0349">Heme</keyword>
<proteinExistence type="predicted"/>
<evidence type="ECO:0000256" key="6">
    <source>
        <dbReference type="ARBA" id="ARBA00023004"/>
    </source>
</evidence>
<protein>
    <recommendedName>
        <fullName evidence="9">Tetrahaem cytochrome domain-containing protein</fullName>
    </recommendedName>
</protein>
<organism evidence="10 11">
    <name type="scientific">Halomicronema hongdechloris C2206</name>
    <dbReference type="NCBI Taxonomy" id="1641165"/>
    <lineage>
        <taxon>Bacteria</taxon>
        <taxon>Bacillati</taxon>
        <taxon>Cyanobacteriota</taxon>
        <taxon>Cyanophyceae</taxon>
        <taxon>Nodosilineales</taxon>
        <taxon>Nodosilineaceae</taxon>
        <taxon>Halomicronema</taxon>
    </lineage>
</organism>
<dbReference type="EMBL" id="CP021983">
    <property type="protein sequence ID" value="ASC71495.1"/>
    <property type="molecule type" value="Genomic_DNA"/>
</dbReference>
<dbReference type="SUPFAM" id="SSF48695">
    <property type="entry name" value="Multiheme cytochromes"/>
    <property type="match status" value="1"/>
</dbReference>
<keyword evidence="6" id="KW-0408">Iron</keyword>
<dbReference type="STRING" id="1641165.XM38_06265"/>
<feature type="transmembrane region" description="Helical" evidence="8">
    <location>
        <begin position="20"/>
        <end position="38"/>
    </location>
</feature>
<dbReference type="GO" id="GO:0030313">
    <property type="term" value="C:cell envelope"/>
    <property type="evidence" value="ECO:0007669"/>
    <property type="project" value="UniProtKB-SubCell"/>
</dbReference>
<evidence type="ECO:0000256" key="2">
    <source>
        <dbReference type="ARBA" id="ARBA00022448"/>
    </source>
</evidence>
<dbReference type="AlphaFoldDB" id="A0A1Z3HMJ2"/>